<dbReference type="SMART" id="SM00380">
    <property type="entry name" value="AP2"/>
    <property type="match status" value="1"/>
</dbReference>
<name>A4S722_OSTLU</name>
<dbReference type="Gene3D" id="3.30.730.10">
    <property type="entry name" value="AP2/ERF domain"/>
    <property type="match status" value="1"/>
</dbReference>
<reference evidence="8 9" key="1">
    <citation type="journal article" date="2007" name="Proc. Natl. Acad. Sci. U.S.A.">
        <title>The tiny eukaryote Ostreococcus provides genomic insights into the paradox of plankton speciation.</title>
        <authorList>
            <person name="Palenik B."/>
            <person name="Grimwood J."/>
            <person name="Aerts A."/>
            <person name="Rouze P."/>
            <person name="Salamov A."/>
            <person name="Putnam N."/>
            <person name="Dupont C."/>
            <person name="Jorgensen R."/>
            <person name="Derelle E."/>
            <person name="Rombauts S."/>
            <person name="Zhou K."/>
            <person name="Otillar R."/>
            <person name="Merchant S.S."/>
            <person name="Podell S."/>
            <person name="Gaasterland T."/>
            <person name="Napoli C."/>
            <person name="Gendler K."/>
            <person name="Manuell A."/>
            <person name="Tai V."/>
            <person name="Vallon O."/>
            <person name="Piganeau G."/>
            <person name="Jancek S."/>
            <person name="Heijde M."/>
            <person name="Jabbari K."/>
            <person name="Bowler C."/>
            <person name="Lohr M."/>
            <person name="Robbens S."/>
            <person name="Werner G."/>
            <person name="Dubchak I."/>
            <person name="Pazour G.J."/>
            <person name="Ren Q."/>
            <person name="Paulsen I."/>
            <person name="Delwiche C."/>
            <person name="Schmutz J."/>
            <person name="Rokhsar D."/>
            <person name="Van de Peer Y."/>
            <person name="Moreau H."/>
            <person name="Grigoriev I.V."/>
        </authorList>
    </citation>
    <scope>NUCLEOTIDE SEQUENCE [LARGE SCALE GENOMIC DNA]</scope>
    <source>
        <strain evidence="8 9">CCE9901</strain>
    </source>
</reference>
<dbReference type="AlphaFoldDB" id="A4S722"/>
<dbReference type="GO" id="GO:0003677">
    <property type="term" value="F:DNA binding"/>
    <property type="evidence" value="ECO:0007669"/>
    <property type="project" value="UniProtKB-KW"/>
</dbReference>
<keyword evidence="4" id="KW-0804">Transcription</keyword>
<evidence type="ECO:0000259" key="7">
    <source>
        <dbReference type="PROSITE" id="PS51032"/>
    </source>
</evidence>
<protein>
    <recommendedName>
        <fullName evidence="7">AP2/ERF domain-containing protein</fullName>
    </recommendedName>
</protein>
<evidence type="ECO:0000256" key="1">
    <source>
        <dbReference type="ARBA" id="ARBA00004123"/>
    </source>
</evidence>
<keyword evidence="3" id="KW-0238">DNA-binding</keyword>
<evidence type="ECO:0000313" key="9">
    <source>
        <dbReference type="Proteomes" id="UP000001568"/>
    </source>
</evidence>
<dbReference type="InterPro" id="IPR036955">
    <property type="entry name" value="AP2/ERF_dom_sf"/>
</dbReference>
<feature type="compositionally biased region" description="Basic and acidic residues" evidence="6">
    <location>
        <begin position="42"/>
        <end position="56"/>
    </location>
</feature>
<dbReference type="PANTHER" id="PTHR32467:SF90">
    <property type="entry name" value="AP2-LIKE ETHYLENE-RESPONSIVE TRANSCRIPTION FACTOR AIL1"/>
    <property type="match status" value="1"/>
</dbReference>
<evidence type="ECO:0000256" key="3">
    <source>
        <dbReference type="ARBA" id="ARBA00023125"/>
    </source>
</evidence>
<gene>
    <name evidence="8" type="ORF">OSTLU_17981</name>
</gene>
<dbReference type="InterPro" id="IPR016177">
    <property type="entry name" value="DNA-bd_dom_sf"/>
</dbReference>
<evidence type="ECO:0000256" key="6">
    <source>
        <dbReference type="SAM" id="MobiDB-lite"/>
    </source>
</evidence>
<dbReference type="InterPro" id="IPR001471">
    <property type="entry name" value="AP2/ERF_dom"/>
</dbReference>
<feature type="domain" description="AP2/ERF" evidence="7">
    <location>
        <begin position="168"/>
        <end position="239"/>
    </location>
</feature>
<evidence type="ECO:0000256" key="4">
    <source>
        <dbReference type="ARBA" id="ARBA00023163"/>
    </source>
</evidence>
<keyword evidence="2" id="KW-0805">Transcription regulation</keyword>
<accession>A4S722</accession>
<dbReference type="GO" id="GO:0005634">
    <property type="term" value="C:nucleus"/>
    <property type="evidence" value="ECO:0007669"/>
    <property type="project" value="UniProtKB-SubCell"/>
</dbReference>
<dbReference type="Proteomes" id="UP000001568">
    <property type="component" value="Chromosome 14"/>
</dbReference>
<evidence type="ECO:0000256" key="5">
    <source>
        <dbReference type="ARBA" id="ARBA00023242"/>
    </source>
</evidence>
<organism evidence="8 9">
    <name type="scientific">Ostreococcus lucimarinus (strain CCE9901)</name>
    <dbReference type="NCBI Taxonomy" id="436017"/>
    <lineage>
        <taxon>Eukaryota</taxon>
        <taxon>Viridiplantae</taxon>
        <taxon>Chlorophyta</taxon>
        <taxon>Mamiellophyceae</taxon>
        <taxon>Mamiellales</taxon>
        <taxon>Bathycoccaceae</taxon>
        <taxon>Ostreococcus</taxon>
    </lineage>
</organism>
<dbReference type="PROSITE" id="PS51032">
    <property type="entry name" value="AP2_ERF"/>
    <property type="match status" value="1"/>
</dbReference>
<dbReference type="PANTHER" id="PTHR32467">
    <property type="entry name" value="AP2-LIKE ETHYLENE-RESPONSIVE TRANSCRIPTION FACTOR"/>
    <property type="match status" value="1"/>
</dbReference>
<keyword evidence="9" id="KW-1185">Reference proteome</keyword>
<dbReference type="SUPFAM" id="SSF54171">
    <property type="entry name" value="DNA-binding domain"/>
    <property type="match status" value="1"/>
</dbReference>
<comment type="subcellular location">
    <subcellularLocation>
        <location evidence="1">Nucleus</location>
    </subcellularLocation>
</comment>
<dbReference type="GeneID" id="5005526"/>
<evidence type="ECO:0000313" key="8">
    <source>
        <dbReference type="EMBL" id="ABO99490.1"/>
    </source>
</evidence>
<dbReference type="Gramene" id="ABO99490">
    <property type="protein sequence ID" value="ABO99490"/>
    <property type="gene ID" value="OSTLU_17981"/>
</dbReference>
<dbReference type="RefSeq" id="XP_001421197.1">
    <property type="nucleotide sequence ID" value="XM_001421160.1"/>
</dbReference>
<dbReference type="GO" id="GO:0003700">
    <property type="term" value="F:DNA-binding transcription factor activity"/>
    <property type="evidence" value="ECO:0007669"/>
    <property type="project" value="InterPro"/>
</dbReference>
<dbReference type="OrthoDB" id="242866at2759"/>
<dbReference type="EMBL" id="CP000594">
    <property type="protein sequence ID" value="ABO99490.1"/>
    <property type="molecule type" value="Genomic_DNA"/>
</dbReference>
<dbReference type="eggNOG" id="ENOG502SRQP">
    <property type="taxonomic scope" value="Eukaryota"/>
</dbReference>
<evidence type="ECO:0000256" key="2">
    <source>
        <dbReference type="ARBA" id="ARBA00023015"/>
    </source>
</evidence>
<dbReference type="KEGG" id="olu:OSTLU_17981"/>
<dbReference type="STRING" id="436017.A4S722"/>
<proteinExistence type="predicted"/>
<keyword evidence="5" id="KW-0539">Nucleus</keyword>
<sequence>MSGIKTATRVRGDAITNARHSTKGAEGEQPPEKTSSPTATTKRRERESSERDDWNENYSEHARCNALRIGAKRDFAAAESIGIRVRGWDEKDVRDAGRASFVGGSYEFLKPSASAATFGAGFVPNGTASASGRLSLSASPGRAGEIRQSVHKVARQKGVSSGRTYTSKYRGVHQTFPTGRWEAQFRRNGKPTSLGCFDREEEAAKAYDRMMLWCEMHASQLAVVSASPQKQGAAQLNFDVATYTNDLHALEHMSQDDLMLELRRLGRAQAGGQQVAFVP</sequence>
<dbReference type="HOGENOM" id="CLU_998874_0_0_1"/>
<feature type="region of interest" description="Disordered" evidence="6">
    <location>
        <begin position="1"/>
        <end position="56"/>
    </location>
</feature>